<evidence type="ECO:0000313" key="1">
    <source>
        <dbReference type="EMBL" id="CAB0014131.1"/>
    </source>
</evidence>
<evidence type="ECO:0008006" key="3">
    <source>
        <dbReference type="Google" id="ProtNLM"/>
    </source>
</evidence>
<dbReference type="InterPro" id="IPR043502">
    <property type="entry name" value="DNA/RNA_pol_sf"/>
</dbReference>
<organism evidence="1 2">
    <name type="scientific">Nesidiocoris tenuis</name>
    <dbReference type="NCBI Taxonomy" id="355587"/>
    <lineage>
        <taxon>Eukaryota</taxon>
        <taxon>Metazoa</taxon>
        <taxon>Ecdysozoa</taxon>
        <taxon>Arthropoda</taxon>
        <taxon>Hexapoda</taxon>
        <taxon>Insecta</taxon>
        <taxon>Pterygota</taxon>
        <taxon>Neoptera</taxon>
        <taxon>Paraneoptera</taxon>
        <taxon>Hemiptera</taxon>
        <taxon>Heteroptera</taxon>
        <taxon>Panheteroptera</taxon>
        <taxon>Cimicomorpha</taxon>
        <taxon>Miridae</taxon>
        <taxon>Dicyphina</taxon>
        <taxon>Nesidiocoris</taxon>
    </lineage>
</organism>
<evidence type="ECO:0000313" key="2">
    <source>
        <dbReference type="Proteomes" id="UP000479000"/>
    </source>
</evidence>
<name>A0A6H5H995_9HEMI</name>
<sequence length="196" mass="22506">MFRQILIHPHDRKFQHIFFRKNENEPLLEYELNTVTYGLNPSPYHALRVLRQLITDDGAAFPRASRALRESTYIDDVCVAVSSITEACLLKTELITLLKLGGFELRKWASNEPAVLDDLPPDHKTAVLLLKADSEASLRVLGIKWHPSEDQFSYSVRDLTPATTKRLVLSQITCLQYNLVEPRGQRRPTGRCLKHW</sequence>
<dbReference type="EMBL" id="CADCXU010027294">
    <property type="protein sequence ID" value="CAB0014131.1"/>
    <property type="molecule type" value="Genomic_DNA"/>
</dbReference>
<proteinExistence type="predicted"/>
<accession>A0A6H5H995</accession>
<protein>
    <recommendedName>
        <fullName evidence="3">Reverse transcriptase domain-containing protein</fullName>
    </recommendedName>
</protein>
<dbReference type="SUPFAM" id="SSF56672">
    <property type="entry name" value="DNA/RNA polymerases"/>
    <property type="match status" value="1"/>
</dbReference>
<dbReference type="GO" id="GO:0071897">
    <property type="term" value="P:DNA biosynthetic process"/>
    <property type="evidence" value="ECO:0007669"/>
    <property type="project" value="UniProtKB-ARBA"/>
</dbReference>
<keyword evidence="2" id="KW-1185">Reference proteome</keyword>
<dbReference type="AlphaFoldDB" id="A0A6H5H995"/>
<dbReference type="OrthoDB" id="6615426at2759"/>
<dbReference type="PANTHER" id="PTHR47331">
    <property type="entry name" value="PHD-TYPE DOMAIN-CONTAINING PROTEIN"/>
    <property type="match status" value="1"/>
</dbReference>
<dbReference type="Proteomes" id="UP000479000">
    <property type="component" value="Unassembled WGS sequence"/>
</dbReference>
<gene>
    <name evidence="1" type="ORF">NTEN_LOCUS18624</name>
</gene>
<reference evidence="1 2" key="1">
    <citation type="submission" date="2020-02" db="EMBL/GenBank/DDBJ databases">
        <authorList>
            <person name="Ferguson B K."/>
        </authorList>
    </citation>
    <scope>NUCLEOTIDE SEQUENCE [LARGE SCALE GENOMIC DNA]</scope>
</reference>